<name>A0A8T0CBU5_9GAMM</name>
<organism evidence="2 3">
    <name type="scientific">Pseudoalteromonas rubra</name>
    <dbReference type="NCBI Taxonomy" id="43658"/>
    <lineage>
        <taxon>Bacteria</taxon>
        <taxon>Pseudomonadati</taxon>
        <taxon>Pseudomonadota</taxon>
        <taxon>Gammaproteobacteria</taxon>
        <taxon>Alteromonadales</taxon>
        <taxon>Pseudoalteromonadaceae</taxon>
        <taxon>Pseudoalteromonas</taxon>
    </lineage>
</organism>
<evidence type="ECO:0000313" key="3">
    <source>
        <dbReference type="Proteomes" id="UP000016480"/>
    </source>
</evidence>
<gene>
    <name evidence="2" type="ORF">PRUB_a2329</name>
</gene>
<dbReference type="Pfam" id="PF01636">
    <property type="entry name" value="APH"/>
    <property type="match status" value="1"/>
</dbReference>
<evidence type="ECO:0000259" key="1">
    <source>
        <dbReference type="Pfam" id="PF01636"/>
    </source>
</evidence>
<proteinExistence type="predicted"/>
<comment type="caution">
    <text evidence="2">The sequence shown here is derived from an EMBL/GenBank/DDBJ whole genome shotgun (WGS) entry which is preliminary data.</text>
</comment>
<dbReference type="SUPFAM" id="SSF56112">
    <property type="entry name" value="Protein kinase-like (PK-like)"/>
    <property type="match status" value="1"/>
</dbReference>
<dbReference type="Proteomes" id="UP000016480">
    <property type="component" value="Unassembled WGS sequence"/>
</dbReference>
<dbReference type="Gene3D" id="3.90.1200.10">
    <property type="match status" value="1"/>
</dbReference>
<dbReference type="EMBL" id="AHCD03000027">
    <property type="protein sequence ID" value="KAF7787828.1"/>
    <property type="molecule type" value="Genomic_DNA"/>
</dbReference>
<dbReference type="InterPro" id="IPR002575">
    <property type="entry name" value="Aminoglycoside_PTrfase"/>
</dbReference>
<dbReference type="PANTHER" id="PTHR21064:SF5">
    <property type="entry name" value="SLR1880 PROTEIN"/>
    <property type="match status" value="1"/>
</dbReference>
<accession>A0A8T0CBU5</accession>
<evidence type="ECO:0000313" key="2">
    <source>
        <dbReference type="EMBL" id="KAF7787828.1"/>
    </source>
</evidence>
<dbReference type="InterPro" id="IPR050249">
    <property type="entry name" value="Pseudomonas-type_ThrB"/>
</dbReference>
<reference evidence="2 3" key="1">
    <citation type="journal article" date="2012" name="J. Bacteriol.">
        <title>Genome sequence of the cycloprodigiosin-producing bacterial strain Pseudoalteromonas rubra ATCC 29570(T).</title>
        <authorList>
            <person name="Xie B.B."/>
            <person name="Shu Y.L."/>
            <person name="Qin Q.L."/>
            <person name="Rong J.C."/>
            <person name="Zhang X.Y."/>
            <person name="Chen X.L."/>
            <person name="Zhou B.C."/>
            <person name="Zhang Y.Z."/>
        </authorList>
    </citation>
    <scope>NUCLEOTIDE SEQUENCE [LARGE SCALE GENOMIC DNA]</scope>
    <source>
        <strain evidence="2 3">DSM 6842</strain>
    </source>
</reference>
<sequence length="378" mass="42630">MNYVTDEPITCHRIESGNEVTMKNRAIAEVLSQQFGLQGESVSLRPIGNGHINTTMLLKNKQRALVVQKLNTCVFPEPEQLVTNARKIEQHLARKAKDGGYELAIIRHVPTIHGEYLVHFEDEVWRALEFIGGSYSEDVVDSEVKAKVAANAFGQFAAALDDFDATQLHHVIPNFHNLAMRIEKFEETLRQDPQGRAALCEEEIAFCRAQFSLAQEVLDVEAQLPLRACHNDTKINNMLFCSESNDARAVIDLDTCMPGYWLYDFGDMVRTFCSPEAEDSTNLANVRVREEIFAALVKGYKDPLSASLTETEKHSFILGAKVMPFMIGLRFLTDYLDGDNYFATKHSEHNLQRAQNQFALYQDIVAKEAQLNAIIAEL</sequence>
<feature type="domain" description="Aminoglycoside phosphotransferase" evidence="1">
    <location>
        <begin position="44"/>
        <end position="277"/>
    </location>
</feature>
<dbReference type="PANTHER" id="PTHR21064">
    <property type="entry name" value="AMINOGLYCOSIDE PHOSPHOTRANSFERASE DOMAIN-CONTAINING PROTEIN-RELATED"/>
    <property type="match status" value="1"/>
</dbReference>
<protein>
    <recommendedName>
        <fullName evidence="1">Aminoglycoside phosphotransferase domain-containing protein</fullName>
    </recommendedName>
</protein>
<dbReference type="AlphaFoldDB" id="A0A8T0CBU5"/>
<dbReference type="InterPro" id="IPR011009">
    <property type="entry name" value="Kinase-like_dom_sf"/>
</dbReference>